<dbReference type="Proteomes" id="UP001233271">
    <property type="component" value="Chromosome 3"/>
</dbReference>
<evidence type="ECO:0008006" key="5">
    <source>
        <dbReference type="Google" id="ProtNLM"/>
    </source>
</evidence>
<evidence type="ECO:0000313" key="4">
    <source>
        <dbReference type="Proteomes" id="UP001233271"/>
    </source>
</evidence>
<protein>
    <recommendedName>
        <fullName evidence="5">F-box domain-containing protein</fullName>
    </recommendedName>
</protein>
<dbReference type="KEGG" id="ccac:CcaHIS019_0309700"/>
<keyword evidence="4" id="KW-1185">Reference proteome</keyword>
<dbReference type="EMBL" id="AP028214">
    <property type="protein sequence ID" value="BEI90900.1"/>
    <property type="molecule type" value="Genomic_DNA"/>
</dbReference>
<name>A0AA48IC17_9TREE</name>
<sequence>MSVNSALVTWNIAQVALVAVHASFVLTQPAPTSAQLVLVPTHALLAVLLSPGLLPPIDDPPVRPSRTKKPISAPSTPRKPRIVTPDTPPHTPTPKTPRRRPPATPSKPLSPWRPTVTPQPYSRVRRTRTAPCPPPTLPLESVLSYLDYADLLTLRIVNREYRVAVDAHFHRALQLNHIGSRAHGRSLAPRTWGRRIPRLALPRSLSQPSPVRALHLVNGAAPLRVLRGLEVLRVGPVQNVTHPAPTTIVMATPVVAGAEWALAPRYEWPDLSDGVHKLVSTMLYVHSSLIGSEDAPHTLLPSHISEVVLHICRSSHPSRSRPLSDRTNLFSNGTPSILVVRGLHGRGPRHVLRLVNSTARPRLRNGTVSTVLPEEPVYDGQPKLLDDWARAIARNLPGRVFTLVGSEGWHPLWLAAGYSPVEGKDVVCNLRLRFIAEIARLARALHDWSVEETARVVEEGVHFVTVAEYCASVGRTQYDLETRW</sequence>
<reference evidence="3" key="1">
    <citation type="journal article" date="2023" name="BMC Genomics">
        <title>Chromosome-level genome assemblies of Cutaneotrichosporon spp. (Trichosporonales, Basidiomycota) reveal imbalanced evolution between nucleotide sequences and chromosome synteny.</title>
        <authorList>
            <person name="Kobayashi Y."/>
            <person name="Kayamori A."/>
            <person name="Aoki K."/>
            <person name="Shiwa Y."/>
            <person name="Matsutani M."/>
            <person name="Fujita N."/>
            <person name="Sugita T."/>
            <person name="Iwasaki W."/>
            <person name="Tanaka N."/>
            <person name="Takashima M."/>
        </authorList>
    </citation>
    <scope>NUCLEOTIDE SEQUENCE</scope>
    <source>
        <strain evidence="3">HIS019</strain>
    </source>
</reference>
<proteinExistence type="predicted"/>
<accession>A0AA48IC17</accession>
<evidence type="ECO:0000313" key="3">
    <source>
        <dbReference type="EMBL" id="BEI90900.1"/>
    </source>
</evidence>
<keyword evidence="2" id="KW-0732">Signal</keyword>
<feature type="signal peptide" evidence="2">
    <location>
        <begin position="1"/>
        <end position="27"/>
    </location>
</feature>
<evidence type="ECO:0000256" key="2">
    <source>
        <dbReference type="SAM" id="SignalP"/>
    </source>
</evidence>
<gene>
    <name evidence="3" type="ORF">CcaverHIS019_0309700</name>
</gene>
<feature type="chain" id="PRO_5041226469" description="F-box domain-containing protein" evidence="2">
    <location>
        <begin position="28"/>
        <end position="484"/>
    </location>
</feature>
<dbReference type="AlphaFoldDB" id="A0AA48IC17"/>
<dbReference type="RefSeq" id="XP_060456165.1">
    <property type="nucleotide sequence ID" value="XM_060599475.1"/>
</dbReference>
<organism evidence="3 4">
    <name type="scientific">Cutaneotrichosporon cavernicola</name>
    <dbReference type="NCBI Taxonomy" id="279322"/>
    <lineage>
        <taxon>Eukaryota</taxon>
        <taxon>Fungi</taxon>
        <taxon>Dikarya</taxon>
        <taxon>Basidiomycota</taxon>
        <taxon>Agaricomycotina</taxon>
        <taxon>Tremellomycetes</taxon>
        <taxon>Trichosporonales</taxon>
        <taxon>Trichosporonaceae</taxon>
        <taxon>Cutaneotrichosporon</taxon>
    </lineage>
</organism>
<dbReference type="GeneID" id="85494770"/>
<feature type="compositionally biased region" description="Pro residues" evidence="1">
    <location>
        <begin position="86"/>
        <end position="95"/>
    </location>
</feature>
<evidence type="ECO:0000256" key="1">
    <source>
        <dbReference type="SAM" id="MobiDB-lite"/>
    </source>
</evidence>
<feature type="region of interest" description="Disordered" evidence="1">
    <location>
        <begin position="55"/>
        <end position="133"/>
    </location>
</feature>